<dbReference type="Gene3D" id="1.10.3290.10">
    <property type="entry name" value="Fido-like domain"/>
    <property type="match status" value="1"/>
</dbReference>
<evidence type="ECO:0000256" key="2">
    <source>
        <dbReference type="PIRSR" id="PIRSR640198-2"/>
    </source>
</evidence>
<dbReference type="PROSITE" id="PS51459">
    <property type="entry name" value="FIDO"/>
    <property type="match status" value="1"/>
</dbReference>
<evidence type="ECO:0000313" key="6">
    <source>
        <dbReference type="Proteomes" id="UP000257317"/>
    </source>
</evidence>
<dbReference type="InterPro" id="IPR036597">
    <property type="entry name" value="Fido-like_dom_sf"/>
</dbReference>
<feature type="active site" evidence="1">
    <location>
        <position position="253"/>
    </location>
</feature>
<dbReference type="PANTHER" id="PTHR13504">
    <property type="entry name" value="FIDO DOMAIN-CONTAINING PROTEIN DDB_G0283145"/>
    <property type="match status" value="1"/>
</dbReference>
<evidence type="ECO:0000256" key="1">
    <source>
        <dbReference type="PIRSR" id="PIRSR640198-1"/>
    </source>
</evidence>
<dbReference type="Pfam" id="PF02661">
    <property type="entry name" value="Fic"/>
    <property type="match status" value="1"/>
</dbReference>
<feature type="domain" description="Fido" evidence="4">
    <location>
        <begin position="163"/>
        <end position="316"/>
    </location>
</feature>
<dbReference type="SUPFAM" id="SSF140931">
    <property type="entry name" value="Fic-like"/>
    <property type="match status" value="1"/>
</dbReference>
<evidence type="ECO:0000313" key="5">
    <source>
        <dbReference type="EMBL" id="GBG04942.1"/>
    </source>
</evidence>
<gene>
    <name evidence="5" type="ORF">LrDSM24759_08560</name>
</gene>
<proteinExistence type="predicted"/>
<keyword evidence="2" id="KW-0067">ATP-binding</keyword>
<protein>
    <submittedName>
        <fullName evidence="5">Fic family protein</fullName>
    </submittedName>
</protein>
<dbReference type="EMBL" id="BFBY01000005">
    <property type="protein sequence ID" value="GBG04942.1"/>
    <property type="molecule type" value="Genomic_DNA"/>
</dbReference>
<dbReference type="OrthoDB" id="9813719at2"/>
<feature type="binding site" evidence="2">
    <location>
        <begin position="257"/>
        <end position="264"/>
    </location>
    <ligand>
        <name>ATP</name>
        <dbReference type="ChEBI" id="CHEBI:30616"/>
    </ligand>
</feature>
<sequence>MPAKYLPLSKVRFLYPGNYLEDSDFEKIYQNRINNVSALRTNLHPLLTDKKKFQNNQYPIFVTITFELLKLMDDFSNNSKKIKSIVKHLPGVAQRQFLDSLLLSEITYTNEIEGVQTNAYEISTLIKEGEKIKDDNKKERPQRLRSTVRMYQENLKKIDIKINALEDFRKIYDRLLAGEIPKDKLPNGKVFRDKLPNNEILSIGSQFNVVHQPPITEKEINFSLYQLIEFMNSKEIPDILKSIITHFFFENTHPFLDGNGRMGRYLFSTYVTRKYDFFTGLSIATAIHSRVETYYRIFKEADKLENRAELTFFVEEMLKIIIEQQNKNFEALDEAKSKLEEAKKKIEGKVKSFGNLTEKQKGAALQTLIYLAESKLFTSNEHLGIRDETIKKLNSENKISLRRTQEIIKILEEKELIKQVSARPKQHVITFL</sequence>
<organism evidence="5 6">
    <name type="scientific">Lactobacillus rodentium</name>
    <dbReference type="NCBI Taxonomy" id="947835"/>
    <lineage>
        <taxon>Bacteria</taxon>
        <taxon>Bacillati</taxon>
        <taxon>Bacillota</taxon>
        <taxon>Bacilli</taxon>
        <taxon>Lactobacillales</taxon>
        <taxon>Lactobacillaceae</taxon>
        <taxon>Lactobacillus</taxon>
    </lineage>
</organism>
<feature type="coiled-coil region" evidence="3">
    <location>
        <begin position="322"/>
        <end position="352"/>
    </location>
</feature>
<dbReference type="Proteomes" id="UP000257317">
    <property type="component" value="Unassembled WGS sequence"/>
</dbReference>
<accession>A0A2Z6TFX2</accession>
<dbReference type="RefSeq" id="WP_117118279.1">
    <property type="nucleotide sequence ID" value="NZ_BFBY01000005.1"/>
</dbReference>
<name>A0A2Z6TFX2_9LACO</name>
<evidence type="ECO:0000256" key="3">
    <source>
        <dbReference type="SAM" id="Coils"/>
    </source>
</evidence>
<dbReference type="PANTHER" id="PTHR13504:SF40">
    <property type="entry name" value="FIDO DOMAIN-CONTAINING PROTEIN"/>
    <property type="match status" value="1"/>
</dbReference>
<keyword evidence="2" id="KW-0547">Nucleotide-binding</keyword>
<keyword evidence="3" id="KW-0175">Coiled coil</keyword>
<evidence type="ECO:0000259" key="4">
    <source>
        <dbReference type="PROSITE" id="PS51459"/>
    </source>
</evidence>
<dbReference type="InterPro" id="IPR003812">
    <property type="entry name" value="Fido"/>
</dbReference>
<comment type="caution">
    <text evidence="5">The sequence shown here is derived from an EMBL/GenBank/DDBJ whole genome shotgun (WGS) entry which is preliminary data.</text>
</comment>
<reference evidence="6" key="1">
    <citation type="submission" date="2018-03" db="EMBL/GenBank/DDBJ databases">
        <title>New taxa in the Lactobacillus gasseri group.</title>
        <authorList>
            <person name="Tanizawa Y."/>
            <person name="Tohno M."/>
            <person name="Endo A."/>
            <person name="Arita M."/>
        </authorList>
    </citation>
    <scope>NUCLEOTIDE SEQUENCE [LARGE SCALE GENOMIC DNA]</scope>
    <source>
        <strain evidence="6">DSM 24759</strain>
    </source>
</reference>
<dbReference type="GO" id="GO:0005524">
    <property type="term" value="F:ATP binding"/>
    <property type="evidence" value="ECO:0007669"/>
    <property type="project" value="UniProtKB-KW"/>
</dbReference>
<dbReference type="AlphaFoldDB" id="A0A2Z6TFX2"/>
<keyword evidence="6" id="KW-1185">Reference proteome</keyword>
<dbReference type="InterPro" id="IPR040198">
    <property type="entry name" value="Fido_containing"/>
</dbReference>